<evidence type="ECO:0000259" key="1">
    <source>
        <dbReference type="PROSITE" id="PS51704"/>
    </source>
</evidence>
<organism evidence="2 3">
    <name type="scientific">Succinatimonas hippei (strain DSM 22608 / JCM 16073 / KCTC 15190 / YIT 12066)</name>
    <dbReference type="NCBI Taxonomy" id="762983"/>
    <lineage>
        <taxon>Bacteria</taxon>
        <taxon>Pseudomonadati</taxon>
        <taxon>Pseudomonadota</taxon>
        <taxon>Gammaproteobacteria</taxon>
        <taxon>Aeromonadales</taxon>
        <taxon>Succinivibrionaceae</taxon>
        <taxon>Succinatimonas</taxon>
    </lineage>
</organism>
<dbReference type="InterPro" id="IPR030395">
    <property type="entry name" value="GP_PDE_dom"/>
</dbReference>
<accession>E8LJA2</accession>
<reference evidence="2 3" key="1">
    <citation type="submission" date="2011-01" db="EMBL/GenBank/DDBJ databases">
        <authorList>
            <person name="Weinstock G."/>
            <person name="Sodergren E."/>
            <person name="Clifton S."/>
            <person name="Fulton L."/>
            <person name="Fulton B."/>
            <person name="Courtney L."/>
            <person name="Fronick C."/>
            <person name="Harrison M."/>
            <person name="Strong C."/>
            <person name="Farmer C."/>
            <person name="Delahaunty K."/>
            <person name="Markovic C."/>
            <person name="Hall O."/>
            <person name="Minx P."/>
            <person name="Tomlinson C."/>
            <person name="Mitreva M."/>
            <person name="Hou S."/>
            <person name="Chen J."/>
            <person name="Wollam A."/>
            <person name="Pepin K.H."/>
            <person name="Johnson M."/>
            <person name="Bhonagiri V."/>
            <person name="Zhang X."/>
            <person name="Suruliraj S."/>
            <person name="Warren W."/>
            <person name="Chinwalla A."/>
            <person name="Mardis E.R."/>
            <person name="Wilson R.K."/>
        </authorList>
    </citation>
    <scope>NUCLEOTIDE SEQUENCE [LARGE SCALE GENOMIC DNA]</scope>
    <source>
        <strain evidence="3">DSM 22608 / JCM 16073 / KCTC 15190 / YIT 12066</strain>
    </source>
</reference>
<feature type="domain" description="GP-PDE" evidence="1">
    <location>
        <begin position="16"/>
        <end position="58"/>
    </location>
</feature>
<dbReference type="PROSITE" id="PS51704">
    <property type="entry name" value="GP_PDE"/>
    <property type="match status" value="1"/>
</dbReference>
<dbReference type="HOGENOM" id="CLU_2977572_0_0_6"/>
<dbReference type="AlphaFoldDB" id="E8LJA2"/>
<dbReference type="GO" id="GO:0008081">
    <property type="term" value="F:phosphoric diester hydrolase activity"/>
    <property type="evidence" value="ECO:0007669"/>
    <property type="project" value="InterPro"/>
</dbReference>
<dbReference type="Gene3D" id="3.20.20.190">
    <property type="entry name" value="Phosphatidylinositol (PI) phosphodiesterase"/>
    <property type="match status" value="1"/>
</dbReference>
<proteinExistence type="predicted"/>
<evidence type="ECO:0000313" key="2">
    <source>
        <dbReference type="EMBL" id="EFY07432.1"/>
    </source>
</evidence>
<dbReference type="GO" id="GO:0006629">
    <property type="term" value="P:lipid metabolic process"/>
    <property type="evidence" value="ECO:0007669"/>
    <property type="project" value="InterPro"/>
</dbReference>
<evidence type="ECO:0000313" key="3">
    <source>
        <dbReference type="Proteomes" id="UP000018458"/>
    </source>
</evidence>
<dbReference type="InterPro" id="IPR017946">
    <property type="entry name" value="PLC-like_Pdiesterase_TIM-brl"/>
</dbReference>
<keyword evidence="3" id="KW-1185">Reference proteome</keyword>
<sequence length="58" mass="6431">MTLIFGYSIVTIVNAKTIIAHRGASSYLLEQTLEDKTLSYAMGVDFLKQELAMPKGDH</sequence>
<dbReference type="SUPFAM" id="SSF51695">
    <property type="entry name" value="PLC-like phosphodiesterases"/>
    <property type="match status" value="1"/>
</dbReference>
<protein>
    <recommendedName>
        <fullName evidence="1">GP-PDE domain-containing protein</fullName>
    </recommendedName>
</protein>
<name>E8LJA2_SUCHY</name>
<dbReference type="EMBL" id="AEVO01000036">
    <property type="protein sequence ID" value="EFY07432.1"/>
    <property type="molecule type" value="Genomic_DNA"/>
</dbReference>
<dbReference type="STRING" id="762983.HMPREF9444_00801"/>
<comment type="caution">
    <text evidence="2">The sequence shown here is derived from an EMBL/GenBank/DDBJ whole genome shotgun (WGS) entry which is preliminary data.</text>
</comment>
<dbReference type="Proteomes" id="UP000018458">
    <property type="component" value="Unassembled WGS sequence"/>
</dbReference>
<gene>
    <name evidence="2" type="ORF">HMPREF9444_00801</name>
</gene>